<dbReference type="InterPro" id="IPR010089">
    <property type="entry name" value="Flavoprotein_WrbA-like"/>
</dbReference>
<dbReference type="NCBIfam" id="NF002999">
    <property type="entry name" value="PRK03767.1"/>
    <property type="match status" value="1"/>
</dbReference>
<dbReference type="InterPro" id="IPR008254">
    <property type="entry name" value="Flavodoxin/NO_synth"/>
</dbReference>
<dbReference type="NCBIfam" id="TIGR01755">
    <property type="entry name" value="flav_wrbA"/>
    <property type="match status" value="1"/>
</dbReference>
<dbReference type="PROSITE" id="PS50902">
    <property type="entry name" value="FLAVODOXIN_LIKE"/>
    <property type="match status" value="1"/>
</dbReference>
<dbReference type="Proteomes" id="UP001497600">
    <property type="component" value="Chromosome H"/>
</dbReference>
<dbReference type="InterPro" id="IPR005025">
    <property type="entry name" value="FMN_Rdtase-like_dom"/>
</dbReference>
<comment type="similarity">
    <text evidence="1">Belongs to the WrbA family.</text>
</comment>
<sequence length="282" mass="29352">MKVAIIQYSTYGHITTFSQSIAEGVKKSGLASTVDIFQVPETLSEDVLKLIHAPGPSKEIPLATTQTLEEYDAFLFGLPTRFGTLPAQWSTFWDTTGSLWASGALYHKPVGLYVSTGSPQGGQEETVRNFFSYVAHHGLVYIPLGYGPAFPLLTSFDEIHGGSPYGAGTYAGTDGSKQPSELEKKIAVIQGEEFSKSASKIVAATGTSSSSSTTGTATPAAAAAAATAAPAATSTEETTAVGSTTEKEAVAEKKAPATKRAAQSTPAPKEEKTSTCAKCVIV</sequence>
<protein>
    <recommendedName>
        <fullName evidence="3">Flavodoxin-like domain-containing protein</fullName>
    </recommendedName>
</protein>
<evidence type="ECO:0000256" key="2">
    <source>
        <dbReference type="SAM" id="MobiDB-lite"/>
    </source>
</evidence>
<evidence type="ECO:0000259" key="3">
    <source>
        <dbReference type="PROSITE" id="PS50902"/>
    </source>
</evidence>
<evidence type="ECO:0000256" key="1">
    <source>
        <dbReference type="ARBA" id="ARBA00006961"/>
    </source>
</evidence>
<dbReference type="PANTHER" id="PTHR30546">
    <property type="entry name" value="FLAVODOXIN-RELATED PROTEIN WRBA-RELATED"/>
    <property type="match status" value="1"/>
</dbReference>
<feature type="compositionally biased region" description="Basic and acidic residues" evidence="2">
    <location>
        <begin position="245"/>
        <end position="255"/>
    </location>
</feature>
<dbReference type="PANTHER" id="PTHR30546:SF23">
    <property type="entry name" value="FLAVOPROTEIN-LIKE PROTEIN YCP4-RELATED"/>
    <property type="match status" value="1"/>
</dbReference>
<feature type="domain" description="Flavodoxin-like" evidence="3">
    <location>
        <begin position="3"/>
        <end position="194"/>
    </location>
</feature>
<feature type="compositionally biased region" description="Low complexity" evidence="2">
    <location>
        <begin position="227"/>
        <end position="244"/>
    </location>
</feature>
<organism evidence="4 5">
    <name type="scientific">[Candida] anglica</name>
    <dbReference type="NCBI Taxonomy" id="148631"/>
    <lineage>
        <taxon>Eukaryota</taxon>
        <taxon>Fungi</taxon>
        <taxon>Dikarya</taxon>
        <taxon>Ascomycota</taxon>
        <taxon>Saccharomycotina</taxon>
        <taxon>Pichiomycetes</taxon>
        <taxon>Debaryomycetaceae</taxon>
        <taxon>Kurtzmaniella</taxon>
    </lineage>
</organism>
<keyword evidence="5" id="KW-1185">Reference proteome</keyword>
<evidence type="ECO:0000313" key="4">
    <source>
        <dbReference type="EMBL" id="CAK7921434.1"/>
    </source>
</evidence>
<dbReference type="EMBL" id="OZ004260">
    <property type="protein sequence ID" value="CAK7921434.1"/>
    <property type="molecule type" value="Genomic_DNA"/>
</dbReference>
<dbReference type="Pfam" id="PF03358">
    <property type="entry name" value="FMN_red"/>
    <property type="match status" value="1"/>
</dbReference>
<accession>A0ABP0EPN7</accession>
<name>A0ABP0EPN7_9ASCO</name>
<proteinExistence type="inferred from homology"/>
<dbReference type="InterPro" id="IPR029039">
    <property type="entry name" value="Flavoprotein-like_sf"/>
</dbReference>
<feature type="region of interest" description="Disordered" evidence="2">
    <location>
        <begin position="227"/>
        <end position="276"/>
    </location>
</feature>
<evidence type="ECO:0000313" key="5">
    <source>
        <dbReference type="Proteomes" id="UP001497600"/>
    </source>
</evidence>
<reference evidence="4 5" key="1">
    <citation type="submission" date="2024-01" db="EMBL/GenBank/DDBJ databases">
        <authorList>
            <consortium name="Genoscope - CEA"/>
            <person name="William W."/>
        </authorList>
    </citation>
    <scope>NUCLEOTIDE SEQUENCE [LARGE SCALE GENOMIC DNA]</scope>
    <source>
        <strain evidence="4 5">29B2s-10</strain>
    </source>
</reference>
<gene>
    <name evidence="4" type="ORF">CAAN4_H14224</name>
</gene>
<dbReference type="Gene3D" id="3.40.50.360">
    <property type="match status" value="1"/>
</dbReference>
<dbReference type="SUPFAM" id="SSF52218">
    <property type="entry name" value="Flavoproteins"/>
    <property type="match status" value="1"/>
</dbReference>